<evidence type="ECO:0000256" key="7">
    <source>
        <dbReference type="RuleBase" id="RU363032"/>
    </source>
</evidence>
<comment type="subcellular location">
    <subcellularLocation>
        <location evidence="1 7">Cell membrane</location>
        <topology evidence="1 7">Multi-pass membrane protein</topology>
    </subcellularLocation>
</comment>
<feature type="transmembrane region" description="Helical" evidence="7">
    <location>
        <begin position="277"/>
        <end position="300"/>
    </location>
</feature>
<keyword evidence="4 7" id="KW-0812">Transmembrane</keyword>
<dbReference type="PROSITE" id="PS50928">
    <property type="entry name" value="ABC_TM1"/>
    <property type="match status" value="1"/>
</dbReference>
<evidence type="ECO:0000256" key="4">
    <source>
        <dbReference type="ARBA" id="ARBA00022692"/>
    </source>
</evidence>
<dbReference type="PANTHER" id="PTHR43005:SF1">
    <property type="entry name" value="SPERMIDINE_PUTRESCINE TRANSPORT SYSTEM PERMEASE PROTEIN"/>
    <property type="match status" value="1"/>
</dbReference>
<protein>
    <submittedName>
        <fullName evidence="9">Sugar ABC transporter permease</fullName>
    </submittedName>
</protein>
<keyword evidence="5 7" id="KW-1133">Transmembrane helix</keyword>
<dbReference type="InterPro" id="IPR000515">
    <property type="entry name" value="MetI-like"/>
</dbReference>
<dbReference type="Pfam" id="PF00528">
    <property type="entry name" value="BPD_transp_1"/>
    <property type="match status" value="1"/>
</dbReference>
<feature type="transmembrane region" description="Helical" evidence="7">
    <location>
        <begin position="234"/>
        <end position="257"/>
    </location>
</feature>
<evidence type="ECO:0000256" key="6">
    <source>
        <dbReference type="ARBA" id="ARBA00023136"/>
    </source>
</evidence>
<dbReference type="Gene3D" id="1.10.3720.10">
    <property type="entry name" value="MetI-like"/>
    <property type="match status" value="1"/>
</dbReference>
<comment type="caution">
    <text evidence="9">The sequence shown here is derived from an EMBL/GenBank/DDBJ whole genome shotgun (WGS) entry which is preliminary data.</text>
</comment>
<feature type="domain" description="ABC transmembrane type-1" evidence="8">
    <location>
        <begin position="88"/>
        <end position="298"/>
    </location>
</feature>
<keyword evidence="2 7" id="KW-0813">Transport</keyword>
<comment type="similarity">
    <text evidence="7">Belongs to the binding-protein-dependent transport system permease family.</text>
</comment>
<feature type="transmembrane region" description="Helical" evidence="7">
    <location>
        <begin position="26"/>
        <end position="47"/>
    </location>
</feature>
<dbReference type="RefSeq" id="WP_324268622.1">
    <property type="nucleotide sequence ID" value="NZ_JAWLNX010000025.1"/>
</dbReference>
<proteinExistence type="inferred from homology"/>
<dbReference type="InterPro" id="IPR035906">
    <property type="entry name" value="MetI-like_sf"/>
</dbReference>
<evidence type="ECO:0000256" key="3">
    <source>
        <dbReference type="ARBA" id="ARBA00022475"/>
    </source>
</evidence>
<dbReference type="EMBL" id="JAWLNX010000025">
    <property type="protein sequence ID" value="MEB3371194.1"/>
    <property type="molecule type" value="Genomic_DNA"/>
</dbReference>
<keyword evidence="6 7" id="KW-0472">Membrane</keyword>
<evidence type="ECO:0000256" key="2">
    <source>
        <dbReference type="ARBA" id="ARBA00022448"/>
    </source>
</evidence>
<feature type="transmembrane region" description="Helical" evidence="7">
    <location>
        <begin position="86"/>
        <end position="112"/>
    </location>
</feature>
<evidence type="ECO:0000256" key="1">
    <source>
        <dbReference type="ARBA" id="ARBA00004651"/>
    </source>
</evidence>
<dbReference type="CDD" id="cd06261">
    <property type="entry name" value="TM_PBP2"/>
    <property type="match status" value="1"/>
</dbReference>
<gene>
    <name evidence="9" type="ORF">R4I43_27685</name>
</gene>
<evidence type="ECO:0000313" key="9">
    <source>
        <dbReference type="EMBL" id="MEB3371194.1"/>
    </source>
</evidence>
<evidence type="ECO:0000313" key="10">
    <source>
        <dbReference type="Proteomes" id="UP001327093"/>
    </source>
</evidence>
<sequence>MVAAGLADRGTGQHAGGLTMTAVRRWLAPMAPAVLLLGLFVIGPILWSGYVSFTDAALTGAAASSPEFVGLDNYRRMFADPALWHAIWATVVFTVGSAVIGQNCLGMFIALLTQHRNRWLRNAVGIAVVSAWVLPELVAAFAIYAFLNAEGTLNNLLVALGLAGVDWLYHAPMLAVVLGNVWRGTAFSMLVYQAALSEVPTDLTEAAEVDGAGLLRRFWHVTLPVIRRTVATNLMLITLQTIGVFTLIYVLTAGGPNAATQTLPLLMYDSAFEFDEIGYGATISLVLLAIGGLFAVLYAASIGDPDEDGT</sequence>
<organism evidence="9 10">
    <name type="scientific">Saccharopolyspora mangrovi</name>
    <dbReference type="NCBI Taxonomy" id="3082379"/>
    <lineage>
        <taxon>Bacteria</taxon>
        <taxon>Bacillati</taxon>
        <taxon>Actinomycetota</taxon>
        <taxon>Actinomycetes</taxon>
        <taxon>Pseudonocardiales</taxon>
        <taxon>Pseudonocardiaceae</taxon>
        <taxon>Saccharopolyspora</taxon>
    </lineage>
</organism>
<evidence type="ECO:0000256" key="5">
    <source>
        <dbReference type="ARBA" id="ARBA00022989"/>
    </source>
</evidence>
<dbReference type="Proteomes" id="UP001327093">
    <property type="component" value="Unassembled WGS sequence"/>
</dbReference>
<feature type="transmembrane region" description="Helical" evidence="7">
    <location>
        <begin position="167"/>
        <end position="192"/>
    </location>
</feature>
<feature type="transmembrane region" description="Helical" evidence="7">
    <location>
        <begin position="124"/>
        <end position="147"/>
    </location>
</feature>
<dbReference type="SUPFAM" id="SSF161098">
    <property type="entry name" value="MetI-like"/>
    <property type="match status" value="1"/>
</dbReference>
<keyword evidence="3" id="KW-1003">Cell membrane</keyword>
<accession>A0ABU6AHZ7</accession>
<keyword evidence="10" id="KW-1185">Reference proteome</keyword>
<evidence type="ECO:0000259" key="8">
    <source>
        <dbReference type="PROSITE" id="PS50928"/>
    </source>
</evidence>
<name>A0ABU6AHZ7_9PSEU</name>
<dbReference type="PANTHER" id="PTHR43005">
    <property type="entry name" value="BLR7065 PROTEIN"/>
    <property type="match status" value="1"/>
</dbReference>
<reference evidence="9 10" key="1">
    <citation type="submission" date="2023-10" db="EMBL/GenBank/DDBJ databases">
        <title>Saccharopolyspora sp. nov., isolated from mangrove soil.</title>
        <authorList>
            <person name="Lu Y."/>
            <person name="Liu W."/>
        </authorList>
    </citation>
    <scope>NUCLEOTIDE SEQUENCE [LARGE SCALE GENOMIC DNA]</scope>
    <source>
        <strain evidence="9 10">S2-29</strain>
    </source>
</reference>